<dbReference type="RefSeq" id="WP_347371443.1">
    <property type="nucleotide sequence ID" value="NZ_JBDOJC010000001.1"/>
</dbReference>
<feature type="region of interest" description="Disordered" evidence="1">
    <location>
        <begin position="261"/>
        <end position="289"/>
    </location>
</feature>
<dbReference type="PANTHER" id="PTHR37951">
    <property type="entry name" value="CYTOPLASMIC PROTEIN-RELATED"/>
    <property type="match status" value="1"/>
</dbReference>
<proteinExistence type="predicted"/>
<evidence type="ECO:0000256" key="1">
    <source>
        <dbReference type="SAM" id="MobiDB-lite"/>
    </source>
</evidence>
<dbReference type="InterPro" id="IPR010657">
    <property type="entry name" value="ImpA_N"/>
</dbReference>
<reference evidence="3 4" key="1">
    <citation type="submission" date="2024-05" db="EMBL/GenBank/DDBJ databases">
        <authorList>
            <person name="De Oliveira J.P."/>
            <person name="Noriler S.A."/>
            <person name="De Oliveira A.G."/>
            <person name="Sipoli D.S."/>
        </authorList>
    </citation>
    <scope>NUCLEOTIDE SEQUENCE [LARGE SCALE GENOMIC DNA]</scope>
    <source>
        <strain evidence="3 4">LABIM189</strain>
    </source>
</reference>
<feature type="compositionally biased region" description="Low complexity" evidence="1">
    <location>
        <begin position="263"/>
        <end position="276"/>
    </location>
</feature>
<name>A0ABV0FHY5_9NEIS</name>
<dbReference type="NCBIfam" id="TIGR03363">
    <property type="entry name" value="VI_chp_8"/>
    <property type="match status" value="1"/>
</dbReference>
<dbReference type="EMBL" id="JBDOJC010000001">
    <property type="protein sequence ID" value="MEO2218712.1"/>
    <property type="molecule type" value="Genomic_DNA"/>
</dbReference>
<keyword evidence="4" id="KW-1185">Reference proteome</keyword>
<feature type="domain" description="ImpA N-terminal" evidence="2">
    <location>
        <begin position="18"/>
        <end position="139"/>
    </location>
</feature>
<sequence>MDELALDDEMERRLAELLRPMPGDSPCGEPLRYTPEYDQLRELRRQDDPTLPTGVWESPLKKADWAGVEDLAGRLLRERGKDLMVAAWLGEAWLHLRGLSGLRAALALLSRCCETYWDDVHPLPRDGDMSFRTGPLEWAARGYAAIVETEMPVMEGAPPRDVKVPTLAGWREMNRVRLAADDDGEAQRAYRLLEGWVSALPGRAVADGREALDDSRRLLQRLDAWCDERMARDAPSFLSLRQTLDQFDLTLRELAAMQPSFSAQPAPDPACAEAPNPAAPPPLAAAPGEPVSREDAYRQLRLIAAYLARTEPHSPVPYLIHRAVEWGDKPLRALLAELLDSDAEARRLWSLLGVLP</sequence>
<evidence type="ECO:0000313" key="3">
    <source>
        <dbReference type="EMBL" id="MEO2218712.1"/>
    </source>
</evidence>
<dbReference type="Pfam" id="PF06812">
    <property type="entry name" value="ImpA_N"/>
    <property type="match status" value="1"/>
</dbReference>
<organism evidence="3 4">
    <name type="scientific">Chromobacterium vaccinii</name>
    <dbReference type="NCBI Taxonomy" id="1108595"/>
    <lineage>
        <taxon>Bacteria</taxon>
        <taxon>Pseudomonadati</taxon>
        <taxon>Pseudomonadota</taxon>
        <taxon>Betaproteobacteria</taxon>
        <taxon>Neisseriales</taxon>
        <taxon>Chromobacteriaceae</taxon>
        <taxon>Chromobacterium</taxon>
    </lineage>
</organism>
<accession>A0ABV0FHY5</accession>
<comment type="caution">
    <text evidence="3">The sequence shown here is derived from an EMBL/GenBank/DDBJ whole genome shotgun (WGS) entry which is preliminary data.</text>
</comment>
<evidence type="ECO:0000313" key="4">
    <source>
        <dbReference type="Proteomes" id="UP001455709"/>
    </source>
</evidence>
<gene>
    <name evidence="3" type="primary">tssA</name>
    <name evidence="3" type="ORF">ABGV49_16750</name>
</gene>
<dbReference type="InterPro" id="IPR017740">
    <property type="entry name" value="TssA-like"/>
</dbReference>
<evidence type="ECO:0000259" key="2">
    <source>
        <dbReference type="Pfam" id="PF06812"/>
    </source>
</evidence>
<protein>
    <submittedName>
        <fullName evidence="3">Type VI secretion system protein TssA</fullName>
    </submittedName>
</protein>
<dbReference type="PANTHER" id="PTHR37951:SF1">
    <property type="entry name" value="TYPE VI SECRETION SYSTEM COMPONENT TSSA1"/>
    <property type="match status" value="1"/>
</dbReference>
<dbReference type="Proteomes" id="UP001455709">
    <property type="component" value="Unassembled WGS sequence"/>
</dbReference>